<dbReference type="Proteomes" id="UP000005951">
    <property type="component" value="Unassembled WGS sequence"/>
</dbReference>
<evidence type="ECO:0000313" key="2">
    <source>
        <dbReference type="Proteomes" id="UP000005951"/>
    </source>
</evidence>
<comment type="caution">
    <text evidence="1">The sequence shown here is derived from an EMBL/GenBank/DDBJ whole genome shotgun (WGS) entry which is preliminary data.</text>
</comment>
<accession>K8XZ79</accession>
<proteinExistence type="predicted"/>
<gene>
    <name evidence="1" type="ORF">WSS_A11683</name>
</gene>
<dbReference type="RefSeq" id="WP_005255868.1">
    <property type="nucleotide sequence ID" value="NZ_AJYC02000032.1"/>
</dbReference>
<sequence>MGSDVSVDRDALAGLILAATADAASMIFPGTADYLADELLAAGYRKPRTIVTADGLEALPNGAVILSEQGGVWERQEGQAGSLSWVEATQGRGSPQPSDEIALPATVIHLPEA</sequence>
<name>K8XZ79_RHOOP</name>
<evidence type="ECO:0000313" key="1">
    <source>
        <dbReference type="EMBL" id="EKT82540.1"/>
    </source>
</evidence>
<dbReference type="AlphaFoldDB" id="K8XZ79"/>
<organism evidence="1 2">
    <name type="scientific">Rhodococcus opacus M213</name>
    <dbReference type="NCBI Taxonomy" id="1129896"/>
    <lineage>
        <taxon>Bacteria</taxon>
        <taxon>Bacillati</taxon>
        <taxon>Actinomycetota</taxon>
        <taxon>Actinomycetes</taxon>
        <taxon>Mycobacteriales</taxon>
        <taxon>Nocardiaceae</taxon>
        <taxon>Rhodococcus</taxon>
    </lineage>
</organism>
<reference evidence="1 2" key="1">
    <citation type="journal article" date="2013" name="Genome Announc.">
        <title>Draft Genome Sequence of Rhodococcus opacus Strain M213 Shows a Diverse Catabolic Potential.</title>
        <authorList>
            <person name="Pathak A."/>
            <person name="Green S.J."/>
            <person name="Ogram A."/>
            <person name="Chauhan A."/>
        </authorList>
    </citation>
    <scope>NUCLEOTIDE SEQUENCE [LARGE SCALE GENOMIC DNA]</scope>
    <source>
        <strain evidence="1 2">M213</strain>
    </source>
</reference>
<protein>
    <submittedName>
        <fullName evidence="1">Uncharacterized protein</fullName>
    </submittedName>
</protein>
<dbReference type="EMBL" id="AJYC02000032">
    <property type="protein sequence ID" value="EKT82540.1"/>
    <property type="molecule type" value="Genomic_DNA"/>
</dbReference>